<proteinExistence type="predicted"/>
<reference evidence="1 2" key="1">
    <citation type="journal article" date="2023" name="Antonie Van Leeuwenhoek">
        <title>Mesoterricola silvestris gen. nov., sp. nov., Mesoterricola sediminis sp. nov., Geothrix oryzae sp. nov., Geothrix edaphica sp. nov., Geothrix rubra sp. nov., and Geothrix limicola sp. nov., six novel members of Acidobacteriota isolated from soils.</title>
        <authorList>
            <person name="Itoh H."/>
            <person name="Sugisawa Y."/>
            <person name="Mise K."/>
            <person name="Xu Z."/>
            <person name="Kuniyasu M."/>
            <person name="Ushijima N."/>
            <person name="Kawano K."/>
            <person name="Kobayashi E."/>
            <person name="Shiratori Y."/>
            <person name="Masuda Y."/>
            <person name="Senoo K."/>
        </authorList>
    </citation>
    <scope>NUCLEOTIDE SEQUENCE [LARGE SCALE GENOMIC DNA]</scope>
    <source>
        <strain evidence="1 2">Red803</strain>
    </source>
</reference>
<evidence type="ECO:0000313" key="1">
    <source>
        <dbReference type="EMBL" id="GLH69970.1"/>
    </source>
</evidence>
<name>A0ABQ5Q5D9_9BACT</name>
<sequence>MGSKAASERHRLPRAARGHLVRVRPEAEILATLDAEGKLEGMPFMPEMTRYFGQTFRVYRRAVKTCVEGNAIRRLTDTVILEGLRCDGAFHEGCQRSCPYFWKEAWLEPLAGDGDPPPPAPQPPSGFWLDRFPTRSGERFLCQSTELLGATQRISRWDLTHLLAEIRVGELSVRMFLQILVHTLANRVRELLGFQRLGQLTGSREDFTKGDLDLRPGEWVEIKPAPEIRRTLDAEGRNRGLSFEPTMVDFAEGCFQVDYPIQRIISERTGQMIFLTHTVALKGVTCTGLCAKNCPRNNTLYWREAWLRRVERKAEG</sequence>
<protein>
    <submittedName>
        <fullName evidence="1">Uncharacterized protein</fullName>
    </submittedName>
</protein>
<dbReference type="EMBL" id="BSDD01000002">
    <property type="protein sequence ID" value="GLH69970.1"/>
    <property type="molecule type" value="Genomic_DNA"/>
</dbReference>
<dbReference type="Proteomes" id="UP001165089">
    <property type="component" value="Unassembled WGS sequence"/>
</dbReference>
<accession>A0ABQ5Q5D9</accession>
<organism evidence="1 2">
    <name type="scientific">Geothrix rubra</name>
    <dbReference type="NCBI Taxonomy" id="2927977"/>
    <lineage>
        <taxon>Bacteria</taxon>
        <taxon>Pseudomonadati</taxon>
        <taxon>Acidobacteriota</taxon>
        <taxon>Holophagae</taxon>
        <taxon>Holophagales</taxon>
        <taxon>Holophagaceae</taxon>
        <taxon>Geothrix</taxon>
    </lineage>
</organism>
<comment type="caution">
    <text evidence="1">The sequence shown here is derived from an EMBL/GenBank/DDBJ whole genome shotgun (WGS) entry which is preliminary data.</text>
</comment>
<dbReference type="RefSeq" id="WP_285724213.1">
    <property type="nucleotide sequence ID" value="NZ_BSDD01000002.1"/>
</dbReference>
<gene>
    <name evidence="1" type="ORF">GETHPA_15030</name>
</gene>
<keyword evidence="2" id="KW-1185">Reference proteome</keyword>
<evidence type="ECO:0000313" key="2">
    <source>
        <dbReference type="Proteomes" id="UP001165089"/>
    </source>
</evidence>